<dbReference type="EC" id="2.3.1.82" evidence="2 9"/>
<dbReference type="RefSeq" id="WP_203170764.1">
    <property type="nucleotide sequence ID" value="NZ_JAEVLS010000008.1"/>
</dbReference>
<dbReference type="PROSITE" id="PS51186">
    <property type="entry name" value="GNAT"/>
    <property type="match status" value="1"/>
</dbReference>
<comment type="catalytic activity">
    <reaction evidence="8 9">
        <text>kanamycin B + acetyl-CoA = N(6')-acetylkanamycin B + CoA + H(+)</text>
        <dbReference type="Rhea" id="RHEA:16449"/>
        <dbReference type="ChEBI" id="CHEBI:15378"/>
        <dbReference type="ChEBI" id="CHEBI:57287"/>
        <dbReference type="ChEBI" id="CHEBI:57288"/>
        <dbReference type="ChEBI" id="CHEBI:58390"/>
        <dbReference type="ChEBI" id="CHEBI:58549"/>
        <dbReference type="EC" id="2.3.1.82"/>
    </reaction>
</comment>
<dbReference type="EMBL" id="JAEVLS010000008">
    <property type="protein sequence ID" value="MBM0108566.1"/>
    <property type="molecule type" value="Genomic_DNA"/>
</dbReference>
<evidence type="ECO:0000313" key="12">
    <source>
        <dbReference type="Proteomes" id="UP000661077"/>
    </source>
</evidence>
<evidence type="ECO:0000256" key="9">
    <source>
        <dbReference type="PIRNR" id="PIRNR000452"/>
    </source>
</evidence>
<evidence type="ECO:0000313" key="11">
    <source>
        <dbReference type="EMBL" id="MBM0108566.1"/>
    </source>
</evidence>
<keyword evidence="6 9" id="KW-0012">Acyltransferase</keyword>
<dbReference type="CDD" id="cd04301">
    <property type="entry name" value="NAT_SF"/>
    <property type="match status" value="1"/>
</dbReference>
<feature type="domain" description="N-acetyltransferase" evidence="10">
    <location>
        <begin position="2"/>
        <end position="161"/>
    </location>
</feature>
<dbReference type="InterPro" id="IPR016181">
    <property type="entry name" value="Acyl_CoA_acyltransferase"/>
</dbReference>
<dbReference type="Gene3D" id="3.40.630.30">
    <property type="match status" value="1"/>
</dbReference>
<evidence type="ECO:0000256" key="6">
    <source>
        <dbReference type="ARBA" id="ARBA00023315"/>
    </source>
</evidence>
<evidence type="ECO:0000256" key="1">
    <source>
        <dbReference type="ARBA" id="ARBA00011738"/>
    </source>
</evidence>
<accession>A0ABS1X5R0</accession>
<keyword evidence="5 9" id="KW-0046">Antibiotic resistance</keyword>
<comment type="subunit">
    <text evidence="1 9">Homodimer.</text>
</comment>
<gene>
    <name evidence="11" type="ORF">JM946_27855</name>
</gene>
<dbReference type="PANTHER" id="PTHR43877">
    <property type="entry name" value="AMINOALKYLPHOSPHONATE N-ACETYLTRANSFERASE-RELATED-RELATED"/>
    <property type="match status" value="1"/>
</dbReference>
<evidence type="ECO:0000256" key="5">
    <source>
        <dbReference type="ARBA" id="ARBA00023251"/>
    </source>
</evidence>
<dbReference type="InterPro" id="IPR000182">
    <property type="entry name" value="GNAT_dom"/>
</dbReference>
<dbReference type="Pfam" id="PF00583">
    <property type="entry name" value="Acetyltransf_1"/>
    <property type="match status" value="1"/>
</dbReference>
<dbReference type="Proteomes" id="UP000661077">
    <property type="component" value="Unassembled WGS sequence"/>
</dbReference>
<keyword evidence="4 9" id="KW-0808">Transferase</keyword>
<dbReference type="SUPFAM" id="SSF55729">
    <property type="entry name" value="Acyl-CoA N-acyltransferases (Nat)"/>
    <property type="match status" value="1"/>
</dbReference>
<evidence type="ECO:0000256" key="3">
    <source>
        <dbReference type="ARBA" id="ARBA00017677"/>
    </source>
</evidence>
<dbReference type="NCBIfam" id="NF043067">
    <property type="entry name" value="AAC_6p_group_E"/>
    <property type="match status" value="1"/>
</dbReference>
<keyword evidence="12" id="KW-1185">Reference proteome</keyword>
<dbReference type="PIRSF" id="PIRSF000452">
    <property type="entry name" value="6-N-acetyltransf"/>
    <property type="match status" value="1"/>
</dbReference>
<evidence type="ECO:0000256" key="2">
    <source>
        <dbReference type="ARBA" id="ARBA00012888"/>
    </source>
</evidence>
<organism evidence="11 12">
    <name type="scientific">Steroidobacter gossypii</name>
    <dbReference type="NCBI Taxonomy" id="2805490"/>
    <lineage>
        <taxon>Bacteria</taxon>
        <taxon>Pseudomonadati</taxon>
        <taxon>Pseudomonadota</taxon>
        <taxon>Gammaproteobacteria</taxon>
        <taxon>Steroidobacterales</taxon>
        <taxon>Steroidobacteraceae</taxon>
        <taxon>Steroidobacter</taxon>
    </lineage>
</organism>
<dbReference type="InterPro" id="IPR024170">
    <property type="entry name" value="Aminoglycoside_N6-AcTrfrase"/>
</dbReference>
<evidence type="ECO:0000256" key="4">
    <source>
        <dbReference type="ARBA" id="ARBA00022679"/>
    </source>
</evidence>
<comment type="function">
    <text evidence="9">Catalyzes the transfer of an acetyl group from acetyl-CoA to the 6'-amino group of aminoglycoside molecules conferring resistance to antibiotics containing the purpurosamine ring.</text>
</comment>
<dbReference type="InterPro" id="IPR050832">
    <property type="entry name" value="Bact_Acetyltransf"/>
</dbReference>
<evidence type="ECO:0000259" key="10">
    <source>
        <dbReference type="PROSITE" id="PS51186"/>
    </source>
</evidence>
<name>A0ABS1X5R0_9GAMM</name>
<sequence length="164" mass="17887">MITIRNATAEDANAWLELRCALWPEGSLDEHRAEIASFLAGSAREPQAVLLAEDDDGRIVGFVELSIRPYAEGCSSDRVAFLEGWYVEAESRRRGIGKALVAAAERWGIGQGCTEFASDTQADNEISRAAHGECGFTEVAVIRCFRKELLPSSLSNVDAVDRNP</sequence>
<comment type="caution">
    <text evidence="11">The sequence shown here is derived from an EMBL/GenBank/DDBJ whole genome shotgun (WGS) entry which is preliminary data.</text>
</comment>
<evidence type="ECO:0000256" key="7">
    <source>
        <dbReference type="ARBA" id="ARBA00029660"/>
    </source>
</evidence>
<evidence type="ECO:0000256" key="8">
    <source>
        <dbReference type="ARBA" id="ARBA00048923"/>
    </source>
</evidence>
<proteinExistence type="predicted"/>
<reference evidence="11 12" key="1">
    <citation type="journal article" date="2021" name="Int. J. Syst. Evol. Microbiol.">
        <title>Steroidobacter gossypii sp. nov., isolated from soil of cotton cropping field.</title>
        <authorList>
            <person name="Huang R."/>
            <person name="Yang S."/>
            <person name="Zhen C."/>
            <person name="Liu W."/>
        </authorList>
    </citation>
    <scope>NUCLEOTIDE SEQUENCE [LARGE SCALE GENOMIC DNA]</scope>
    <source>
        <strain evidence="11 12">S1-65</strain>
    </source>
</reference>
<protein>
    <recommendedName>
        <fullName evidence="3 9">Aminoglycoside N(6')-acetyltransferase type 1</fullName>
        <ecNumber evidence="2 9">2.3.1.82</ecNumber>
    </recommendedName>
    <alternativeName>
        <fullName evidence="7 9">Aminoglycoside resistance protein</fullName>
    </alternativeName>
</protein>